<dbReference type="GO" id="GO:0016491">
    <property type="term" value="F:oxidoreductase activity"/>
    <property type="evidence" value="ECO:0007669"/>
    <property type="project" value="UniProtKB-ARBA"/>
</dbReference>
<dbReference type="RefSeq" id="WP_112221576.1">
    <property type="nucleotide sequence ID" value="NZ_CP196859.1"/>
</dbReference>
<accession>A0A365L6Z9</accession>
<evidence type="ECO:0000256" key="1">
    <source>
        <dbReference type="HAMAP-Rule" id="MF_02105"/>
    </source>
</evidence>
<dbReference type="Proteomes" id="UP000251002">
    <property type="component" value="Unassembled WGS sequence"/>
</dbReference>
<proteinExistence type="inferred from homology"/>
<evidence type="ECO:0000313" key="4">
    <source>
        <dbReference type="Proteomes" id="UP000251002"/>
    </source>
</evidence>
<comment type="caution">
    <text evidence="3">The sequence shown here is derived from an EMBL/GenBank/DDBJ whole genome shotgun (WGS) entry which is preliminary data.</text>
</comment>
<feature type="domain" description="Cysteine-rich" evidence="2">
    <location>
        <begin position="132"/>
        <end position="216"/>
    </location>
</feature>
<comment type="similarity">
    <text evidence="1">Belongs to the LutA/YkgE family.</text>
</comment>
<feature type="domain" description="Cysteine-rich" evidence="2">
    <location>
        <begin position="3"/>
        <end position="84"/>
    </location>
</feature>
<evidence type="ECO:0000313" key="3">
    <source>
        <dbReference type="EMBL" id="RAZ81153.1"/>
    </source>
</evidence>
<dbReference type="GO" id="GO:0006089">
    <property type="term" value="P:lactate metabolic process"/>
    <property type="evidence" value="ECO:0007669"/>
    <property type="project" value="UniProtKB-UniRule"/>
</dbReference>
<name>A0A365L6Z9_9BACL</name>
<sequence>MKVSLFITCLSEMFYQNAAKDVVEILERLDCEVDFPKGQICCGQPAYNSGYRKDAKKAAKQMIASFEASEYIVTPSGSCAAMFKEYPQLLKDEGEWYGRAKKIADKTYEFTQFVVNILKVEDLGATYPAKATYHTSCHMTRLLHEKEAPFRLLKNVRGLELLPLQNNYDCCGFGGTFAVKMAPISEQMVDEKIRHIEESTANVLIAADNGCMMNIKGRIDRKGKPIEVKHIAQILNTRVEGRV</sequence>
<evidence type="ECO:0000259" key="2">
    <source>
        <dbReference type="Pfam" id="PF02754"/>
    </source>
</evidence>
<dbReference type="PANTHER" id="PTHR30296:SF0">
    <property type="entry name" value="LACTATE UTILIZATION PROTEIN A"/>
    <property type="match status" value="1"/>
</dbReference>
<reference evidence="3 4" key="1">
    <citation type="submission" date="2018-06" db="EMBL/GenBank/DDBJ databases">
        <title>The draft genome sequences of strains SCU63 and S1.</title>
        <authorList>
            <person name="Gan L."/>
        </authorList>
    </citation>
    <scope>NUCLEOTIDE SEQUENCE [LARGE SCALE GENOMIC DNA]</scope>
    <source>
        <strain evidence="3 4">SCU63</strain>
    </source>
</reference>
<organism evidence="3 4">
    <name type="scientific">Planococcus halotolerans</name>
    <dbReference type="NCBI Taxonomy" id="2233542"/>
    <lineage>
        <taxon>Bacteria</taxon>
        <taxon>Bacillati</taxon>
        <taxon>Bacillota</taxon>
        <taxon>Bacilli</taxon>
        <taxon>Bacillales</taxon>
        <taxon>Caryophanaceae</taxon>
        <taxon>Planococcus</taxon>
    </lineage>
</organism>
<dbReference type="Pfam" id="PF02754">
    <property type="entry name" value="CCG"/>
    <property type="match status" value="2"/>
</dbReference>
<protein>
    <recommendedName>
        <fullName evidence="1">Lactate utilization protein A</fullName>
    </recommendedName>
</protein>
<dbReference type="InterPro" id="IPR004017">
    <property type="entry name" value="Cys_rich_dom"/>
</dbReference>
<dbReference type="PANTHER" id="PTHR30296">
    <property type="entry name" value="UNCHARACTERIZED PROTEIN YKGE"/>
    <property type="match status" value="1"/>
</dbReference>
<comment type="function">
    <text evidence="1">Is involved in L-lactate degradation and allows cells to grow with lactate as the sole carbon source.</text>
</comment>
<gene>
    <name evidence="1" type="primary">lutA</name>
    <name evidence="3" type="ORF">DP120_02380</name>
</gene>
<dbReference type="InterPro" id="IPR022822">
    <property type="entry name" value="LutA"/>
</dbReference>
<dbReference type="GO" id="GO:0005829">
    <property type="term" value="C:cytosol"/>
    <property type="evidence" value="ECO:0007669"/>
    <property type="project" value="TreeGrafter"/>
</dbReference>
<dbReference type="HAMAP" id="MF_02105">
    <property type="entry name" value="LutA"/>
    <property type="match status" value="1"/>
</dbReference>
<keyword evidence="4" id="KW-1185">Reference proteome</keyword>
<dbReference type="AlphaFoldDB" id="A0A365L6Z9"/>
<dbReference type="EMBL" id="QLZR01000001">
    <property type="protein sequence ID" value="RAZ81153.1"/>
    <property type="molecule type" value="Genomic_DNA"/>
</dbReference>